<accession>A0A8J9Y0U0</accession>
<dbReference type="AlphaFoldDB" id="A0A8J9Y0U0"/>
<keyword evidence="2" id="KW-1185">Reference proteome</keyword>
<name>A0A8J9Y0U0_9NEOP</name>
<feature type="non-terminal residue" evidence="1">
    <location>
        <position position="66"/>
    </location>
</feature>
<proteinExistence type="predicted"/>
<organism evidence="1 2">
    <name type="scientific">Brenthis ino</name>
    <name type="common">lesser marbled fritillary</name>
    <dbReference type="NCBI Taxonomy" id="405034"/>
    <lineage>
        <taxon>Eukaryota</taxon>
        <taxon>Metazoa</taxon>
        <taxon>Ecdysozoa</taxon>
        <taxon>Arthropoda</taxon>
        <taxon>Hexapoda</taxon>
        <taxon>Insecta</taxon>
        <taxon>Pterygota</taxon>
        <taxon>Neoptera</taxon>
        <taxon>Endopterygota</taxon>
        <taxon>Lepidoptera</taxon>
        <taxon>Glossata</taxon>
        <taxon>Ditrysia</taxon>
        <taxon>Papilionoidea</taxon>
        <taxon>Nymphalidae</taxon>
        <taxon>Heliconiinae</taxon>
        <taxon>Argynnini</taxon>
        <taxon>Brenthis</taxon>
    </lineage>
</organism>
<evidence type="ECO:0000313" key="2">
    <source>
        <dbReference type="Proteomes" id="UP000838878"/>
    </source>
</evidence>
<dbReference type="Proteomes" id="UP000838878">
    <property type="component" value="Chromosome 1"/>
</dbReference>
<protein>
    <submittedName>
        <fullName evidence="1">Uncharacterized protein</fullName>
    </submittedName>
</protein>
<gene>
    <name evidence="1" type="ORF">BINO364_LOCUS1747</name>
</gene>
<reference evidence="1" key="1">
    <citation type="submission" date="2021-12" db="EMBL/GenBank/DDBJ databases">
        <authorList>
            <person name="Martin H S."/>
        </authorList>
    </citation>
    <scope>NUCLEOTIDE SEQUENCE</scope>
</reference>
<sequence length="66" mass="7304">MVYASTEACALYADLLPLQSKAKPPRLTANKQTNTQTVHYHVRFGYSDGKGVQPQSVQTTFTSLDE</sequence>
<dbReference type="EMBL" id="OV170221">
    <property type="protein sequence ID" value="CAH0714729.1"/>
    <property type="molecule type" value="Genomic_DNA"/>
</dbReference>
<evidence type="ECO:0000313" key="1">
    <source>
        <dbReference type="EMBL" id="CAH0714729.1"/>
    </source>
</evidence>